<proteinExistence type="predicted"/>
<dbReference type="Pfam" id="PF11148">
    <property type="entry name" value="DUF2922"/>
    <property type="match status" value="1"/>
</dbReference>
<name>A0A327ZX15_9STAP</name>
<dbReference type="AlphaFoldDB" id="A0A327ZX15"/>
<dbReference type="InterPro" id="IPR021321">
    <property type="entry name" value="DUF2922"/>
</dbReference>
<accession>A0A327ZX15</accession>
<dbReference type="EMBL" id="PZJH01000001">
    <property type="protein sequence ID" value="RAK46626.1"/>
    <property type="molecule type" value="Genomic_DNA"/>
</dbReference>
<sequence>MMKSLQMNFLTDTGKNYTFTVNQPKQDLTRETVLSVMESIVNSKYFITTAGVPVSIKSAKLVDKVETILFDLEEK</sequence>
<keyword evidence="2" id="KW-1185">Reference proteome</keyword>
<dbReference type="Proteomes" id="UP000249808">
    <property type="component" value="Unassembled WGS sequence"/>
</dbReference>
<protein>
    <submittedName>
        <fullName evidence="1">DUF2922 domain-containing protein</fullName>
    </submittedName>
</protein>
<evidence type="ECO:0000313" key="1">
    <source>
        <dbReference type="EMBL" id="RAK46626.1"/>
    </source>
</evidence>
<organism evidence="1 2">
    <name type="scientific">Macrococcus epidermidis</name>
    <dbReference type="NCBI Taxonomy" id="1902580"/>
    <lineage>
        <taxon>Bacteria</taxon>
        <taxon>Bacillati</taxon>
        <taxon>Bacillota</taxon>
        <taxon>Bacilli</taxon>
        <taxon>Bacillales</taxon>
        <taxon>Staphylococcaceae</taxon>
        <taxon>Macrococcus</taxon>
    </lineage>
</organism>
<comment type="caution">
    <text evidence="1">The sequence shown here is derived from an EMBL/GenBank/DDBJ whole genome shotgun (WGS) entry which is preliminary data.</text>
</comment>
<reference evidence="1 2" key="1">
    <citation type="journal article" date="2018" name="Front. Microbiol.">
        <title>Description and Comparative Genomics of Macrococcus caseolyticus subsp. hominis subsp. nov., Macrococcus goetzii sp. nov., Macrococcus epidermidis sp. nov., and Macrococcus bohemicus sp. nov., Novel Macrococci From Human Clinical Material With Virulence Potential and Suspected Uptake of Foreign DNA by Natural Transformation.</title>
        <authorList>
            <person name="Maslanova I."/>
            <person name="Wertheimer Z."/>
            <person name="Sedlacek I."/>
            <person name="Svec P."/>
            <person name="Indrakova A."/>
            <person name="Kovarovic V."/>
            <person name="Schumann P."/>
            <person name="Sproer C."/>
            <person name="Kralova S."/>
            <person name="Sedo O."/>
            <person name="Kristofova L."/>
            <person name="Vrbovska V."/>
            <person name="Fuzik T."/>
            <person name="Petras P."/>
            <person name="Zdrahal Z."/>
            <person name="Ruzickova V."/>
            <person name="Doskar J."/>
            <person name="Pantucek R."/>
        </authorList>
    </citation>
    <scope>NUCLEOTIDE SEQUENCE [LARGE SCALE GENOMIC DNA]</scope>
    <source>
        <strain evidence="1 2">01/688</strain>
    </source>
</reference>
<evidence type="ECO:0000313" key="2">
    <source>
        <dbReference type="Proteomes" id="UP000249808"/>
    </source>
</evidence>
<gene>
    <name evidence="1" type="ORF">BHU61_03980</name>
</gene>